<gene>
    <name evidence="1" type="ORF">FX987_04553</name>
</gene>
<dbReference type="AlphaFoldDB" id="A0AAP9NSZ0"/>
<name>A0AAP9NSZ0_9GAMM</name>
<dbReference type="RefSeq" id="WP_174788418.1">
    <property type="nucleotide sequence ID" value="NZ_CP054580.1"/>
</dbReference>
<keyword evidence="2" id="KW-1185">Reference proteome</keyword>
<reference evidence="1 2" key="1">
    <citation type="submission" date="2019-12" db="EMBL/GenBank/DDBJ databases">
        <title>Genome sequencing and assembly of endphytes of Porphyra tenera.</title>
        <authorList>
            <person name="Park J.M."/>
            <person name="Shin R."/>
            <person name="Jo S.H."/>
        </authorList>
    </citation>
    <scope>NUCLEOTIDE SEQUENCE [LARGE SCALE GENOMIC DNA]</scope>
    <source>
        <strain evidence="1 2">GPM3</strain>
    </source>
</reference>
<evidence type="ECO:0008006" key="3">
    <source>
        <dbReference type="Google" id="ProtNLM"/>
    </source>
</evidence>
<dbReference type="EMBL" id="CP054580">
    <property type="protein sequence ID" value="QKS26737.1"/>
    <property type="molecule type" value="Genomic_DNA"/>
</dbReference>
<evidence type="ECO:0000313" key="1">
    <source>
        <dbReference type="EMBL" id="QKS26737.1"/>
    </source>
</evidence>
<sequence>MAIYRRISRAQFLGYLNKLEQEAPVPEPKLHQAAHQFGLIIGDLLKGAKRQYVKRDLVIYTGIDHSAIGQWRASIDVEHASPRIDQAAQGNSHNSRVSGAMLTVRNRLQPHPQVVLIDAKGTINAGTVGPPAERAVIVENLENFLNLTGTLELFPECGLGPEWQHADILYGSGNSITNHLLTPAFQQYREIGCLFDPDIGGVRMCDTLFQRGNLPPLYFLAPADLPARLEASLRTIDKNQREQLAMHIRRSPPCAHVGGLIFKTGRHLEQETYLISSPPTSESPNESGL</sequence>
<accession>A0AAP9NSZ0</accession>
<protein>
    <recommendedName>
        <fullName evidence="3">Wadjet protein JetD C-terminal domain-containing protein</fullName>
    </recommendedName>
</protein>
<organism evidence="1 2">
    <name type="scientific">Vreelandella titanicae</name>
    <dbReference type="NCBI Taxonomy" id="664683"/>
    <lineage>
        <taxon>Bacteria</taxon>
        <taxon>Pseudomonadati</taxon>
        <taxon>Pseudomonadota</taxon>
        <taxon>Gammaproteobacteria</taxon>
        <taxon>Oceanospirillales</taxon>
        <taxon>Halomonadaceae</taxon>
        <taxon>Vreelandella</taxon>
    </lineage>
</organism>
<dbReference type="Proteomes" id="UP000509761">
    <property type="component" value="Chromosome"/>
</dbReference>
<proteinExistence type="predicted"/>
<evidence type="ECO:0000313" key="2">
    <source>
        <dbReference type="Proteomes" id="UP000509761"/>
    </source>
</evidence>